<dbReference type="EC" id="2.3.1.15" evidence="5 14"/>
<comment type="catalytic activity">
    <reaction evidence="13 14">
        <text>sn-glycerol 3-phosphate + an acyl-CoA = a 1-acyl-sn-glycero-3-phosphate + CoA</text>
        <dbReference type="Rhea" id="RHEA:15325"/>
        <dbReference type="ChEBI" id="CHEBI:57287"/>
        <dbReference type="ChEBI" id="CHEBI:57597"/>
        <dbReference type="ChEBI" id="CHEBI:57970"/>
        <dbReference type="ChEBI" id="CHEBI:58342"/>
        <dbReference type="EC" id="2.3.1.15"/>
    </reaction>
</comment>
<dbReference type="KEGG" id="aio:EXH44_08320"/>
<name>A0A4P7CLQ9_9PAST</name>
<evidence type="ECO:0000256" key="7">
    <source>
        <dbReference type="ARBA" id="ARBA00022475"/>
    </source>
</evidence>
<dbReference type="HAMAP" id="MF_00393">
    <property type="entry name" value="Glyc3P_acyltrans"/>
    <property type="match status" value="1"/>
</dbReference>
<evidence type="ECO:0000256" key="4">
    <source>
        <dbReference type="ARBA" id="ARBA00007937"/>
    </source>
</evidence>
<feature type="short sequence motif" description="HXXXXD motif" evidence="14">
    <location>
        <begin position="303"/>
        <end position="308"/>
    </location>
</feature>
<evidence type="ECO:0000256" key="1">
    <source>
        <dbReference type="ARBA" id="ARBA00004413"/>
    </source>
</evidence>
<evidence type="ECO:0000313" key="17">
    <source>
        <dbReference type="Proteomes" id="UP000294444"/>
    </source>
</evidence>
<dbReference type="RefSeq" id="WP_162857046.1">
    <property type="nucleotide sequence ID" value="NZ_CP038145.1"/>
</dbReference>
<evidence type="ECO:0000256" key="5">
    <source>
        <dbReference type="ARBA" id="ARBA00013113"/>
    </source>
</evidence>
<evidence type="ECO:0000313" key="16">
    <source>
        <dbReference type="EMBL" id="QBQ64221.1"/>
    </source>
</evidence>
<keyword evidence="12 14" id="KW-0012">Acyltransferase</keyword>
<dbReference type="InterPro" id="IPR028354">
    <property type="entry name" value="GPAT_PlsB"/>
</dbReference>
<comment type="domain">
    <text evidence="14">The HXXXXD motif is essential for acyltransferase activity and may constitute the binding site for the phosphate moiety of the glycerol-3-phosphate.</text>
</comment>
<keyword evidence="17" id="KW-1185">Reference proteome</keyword>
<keyword evidence="14" id="KW-0444">Lipid biosynthesis</keyword>
<comment type="pathway">
    <text evidence="3">Lipid metabolism.</text>
</comment>
<feature type="domain" description="Phospholipid/glycerol acyltransferase" evidence="15">
    <location>
        <begin position="298"/>
        <end position="425"/>
    </location>
</feature>
<evidence type="ECO:0000256" key="10">
    <source>
        <dbReference type="ARBA" id="ARBA00023209"/>
    </source>
</evidence>
<dbReference type="AlphaFoldDB" id="A0A4P7CLQ9"/>
<dbReference type="EMBL" id="CP038145">
    <property type="protein sequence ID" value="QBQ64221.1"/>
    <property type="molecule type" value="Genomic_DNA"/>
</dbReference>
<keyword evidence="10 14" id="KW-0594">Phospholipid biosynthesis</keyword>
<dbReference type="GO" id="GO:0016024">
    <property type="term" value="P:CDP-diacylglycerol biosynthetic process"/>
    <property type="evidence" value="ECO:0007669"/>
    <property type="project" value="UniProtKB-UniRule"/>
</dbReference>
<keyword evidence="11 14" id="KW-1208">Phospholipid metabolism</keyword>
<evidence type="ECO:0000256" key="9">
    <source>
        <dbReference type="ARBA" id="ARBA00023136"/>
    </source>
</evidence>
<dbReference type="PANTHER" id="PTHR12563">
    <property type="entry name" value="GLYCEROL-3-PHOSPHATE ACYLTRANSFERASE"/>
    <property type="match status" value="1"/>
</dbReference>
<reference evidence="16 17" key="1">
    <citation type="submission" date="2019-03" db="EMBL/GenBank/DDBJ databases">
        <authorList>
            <person name="Che Y."/>
            <person name="Zhou L."/>
        </authorList>
    </citation>
    <scope>NUCLEOTIDE SEQUENCE [LARGE SCALE GENOMIC DNA]</scope>
    <source>
        <strain evidence="16 17">AIFJ1607</strain>
    </source>
</reference>
<comment type="similarity">
    <text evidence="4 14">Belongs to the GPAT/DAPAT family.</text>
</comment>
<dbReference type="Pfam" id="PF01553">
    <property type="entry name" value="Acyltransferase"/>
    <property type="match status" value="1"/>
</dbReference>
<dbReference type="NCBIfam" id="NF003441">
    <property type="entry name" value="PRK04974.1"/>
    <property type="match status" value="1"/>
</dbReference>
<accession>A0A4P7CLQ9</accession>
<dbReference type="GO" id="GO:0005886">
    <property type="term" value="C:plasma membrane"/>
    <property type="evidence" value="ECO:0007669"/>
    <property type="project" value="UniProtKB-SubCell"/>
</dbReference>
<dbReference type="Proteomes" id="UP000294444">
    <property type="component" value="Chromosome"/>
</dbReference>
<sequence>MSSLLTLYRKVLNLPLSLLVKSRAIPTNPVEELGLSLEQPIVYVLPYTSQSDLLILQKNCEKLGLPDPLVNNEIQGQSLPRFVFLDEGRRFFKSKGAKSETESVFYRYLDLNRQDENLNIQVMPVSVLWGRAPGKEKGLPVLRLLGPFQRLITMLWFGRDNFIRFSQAVSLRYMIANYGSDKNLAQKLARVAKMHFAKQRYSATGPQLPDREAMFNKLLQSPAILAAIEDEAKKPKGSPEKARKEAEKILDEIAANVRHDSLRTADRVLSWLWNKLYQGINVQYAERVRKLALEGHELVYVPCHRSHMDYLLLSYILYHQGLVPPHIAAGINLNFWPAGPIFRSWGAFFIRRTFKGNRLYSTIFREYLAELFYRGYSVEYFIEGGRSRTGRLLDPKTGMMSMTLQALQRGLTRPISIVPVYIGYEHVLEVDTYEKELRGAEKEKENAGLVLRVIKKLRNLGQGFVNFGEPIPLNHYLNQHFPEWKEPHADESGRPKWLNNAVESVSKQVMVHINNAAAVNAKNLIGSVLLASRQRSLTREQLIEQVESYMQLFKNVPYTADVTLPTDSAEAMLEHVITLPRSGVVSEKDNFGEIIRLERQSAVLMTYYRNNIQHLFVLPSLVASIVLHHEAVSKDLIIQSVNRIYPFLQAELFMHFKAEDVRHHVEAILAEFVDQNLIKNESDMFMINRQRIRSLQLHSSGVRELLQRYYISLSILIEQPEISRNTLEKESRSIAQRLSVLHGINAPEFFDKALFSTFSNTLKEQGYFDEDGNTVVTKVQATEELIRGLISVEVQHTIQGAMVKLEDAEKEDSEPDADK</sequence>
<comment type="subcellular location">
    <subcellularLocation>
        <location evidence="1 14">Cell membrane</location>
        <topology evidence="1 14">Peripheral membrane protein</topology>
        <orientation evidence="1 14">Cytoplasmic side</orientation>
    </subcellularLocation>
</comment>
<dbReference type="UniPathway" id="UPA00557">
    <property type="reaction ID" value="UER00612"/>
</dbReference>
<organism evidence="16 17">
    <name type="scientific">Actinobacillus indolicus</name>
    <dbReference type="NCBI Taxonomy" id="51049"/>
    <lineage>
        <taxon>Bacteria</taxon>
        <taxon>Pseudomonadati</taxon>
        <taxon>Pseudomonadota</taxon>
        <taxon>Gammaproteobacteria</taxon>
        <taxon>Pasteurellales</taxon>
        <taxon>Pasteurellaceae</taxon>
        <taxon>Actinobacillus</taxon>
    </lineage>
</organism>
<keyword evidence="8 14" id="KW-0808">Transferase</keyword>
<keyword evidence="9 14" id="KW-0472">Membrane</keyword>
<dbReference type="PIRSF" id="PIRSF500064">
    <property type="entry name" value="GPAT"/>
    <property type="match status" value="1"/>
</dbReference>
<dbReference type="NCBIfam" id="TIGR03703">
    <property type="entry name" value="plsB"/>
    <property type="match status" value="1"/>
</dbReference>
<keyword evidence="7 14" id="KW-1003">Cell membrane</keyword>
<dbReference type="GO" id="GO:0004366">
    <property type="term" value="F:glycerol-3-phosphate O-acyltransferase activity"/>
    <property type="evidence" value="ECO:0007669"/>
    <property type="project" value="UniProtKB-UniRule"/>
</dbReference>
<evidence type="ECO:0000256" key="12">
    <source>
        <dbReference type="ARBA" id="ARBA00023315"/>
    </source>
</evidence>
<dbReference type="InterPro" id="IPR022284">
    <property type="entry name" value="GPAT/DHAPAT"/>
</dbReference>
<keyword evidence="14" id="KW-0443">Lipid metabolism</keyword>
<evidence type="ECO:0000256" key="8">
    <source>
        <dbReference type="ARBA" id="ARBA00022679"/>
    </source>
</evidence>
<evidence type="ECO:0000256" key="13">
    <source>
        <dbReference type="ARBA" id="ARBA00048427"/>
    </source>
</evidence>
<gene>
    <name evidence="14 16" type="primary">plsB</name>
    <name evidence="16" type="ORF">EXH44_08320</name>
</gene>
<dbReference type="InterPro" id="IPR041728">
    <property type="entry name" value="GPAT/DHAPAT_LPLAT"/>
</dbReference>
<dbReference type="InterPro" id="IPR002123">
    <property type="entry name" value="Plipid/glycerol_acylTrfase"/>
</dbReference>
<dbReference type="CDD" id="cd07993">
    <property type="entry name" value="LPLAT_DHAPAT-like"/>
    <property type="match status" value="1"/>
</dbReference>
<protein>
    <recommendedName>
        <fullName evidence="6 14">Glycerol-3-phosphate acyltransferase</fullName>
        <shortName evidence="14">GPAT</shortName>
        <ecNumber evidence="5 14">2.3.1.15</ecNumber>
    </recommendedName>
</protein>
<evidence type="ECO:0000256" key="3">
    <source>
        <dbReference type="ARBA" id="ARBA00005189"/>
    </source>
</evidence>
<dbReference type="SMART" id="SM00563">
    <property type="entry name" value="PlsC"/>
    <property type="match status" value="1"/>
</dbReference>
<evidence type="ECO:0000256" key="6">
    <source>
        <dbReference type="ARBA" id="ARBA00013432"/>
    </source>
</evidence>
<dbReference type="SUPFAM" id="SSF69593">
    <property type="entry name" value="Glycerol-3-phosphate (1)-acyltransferase"/>
    <property type="match status" value="1"/>
</dbReference>
<comment type="pathway">
    <text evidence="2 14">Phospholipid metabolism; CDP-diacylglycerol biosynthesis; CDP-diacylglycerol from sn-glycerol 3-phosphate: step 1/3.</text>
</comment>
<dbReference type="InterPro" id="IPR045520">
    <property type="entry name" value="GPAT/DHAPAT_C"/>
</dbReference>
<proteinExistence type="inferred from homology"/>
<dbReference type="PIRSF" id="PIRSF000437">
    <property type="entry name" value="GPAT_DHAPAT"/>
    <property type="match status" value="1"/>
</dbReference>
<evidence type="ECO:0000256" key="2">
    <source>
        <dbReference type="ARBA" id="ARBA00004765"/>
    </source>
</evidence>
<evidence type="ECO:0000256" key="11">
    <source>
        <dbReference type="ARBA" id="ARBA00023264"/>
    </source>
</evidence>
<dbReference type="Pfam" id="PF19277">
    <property type="entry name" value="GPAT_C"/>
    <property type="match status" value="1"/>
</dbReference>
<dbReference type="PANTHER" id="PTHR12563:SF17">
    <property type="entry name" value="DIHYDROXYACETONE PHOSPHATE ACYLTRANSFERASE"/>
    <property type="match status" value="1"/>
</dbReference>
<evidence type="ECO:0000256" key="14">
    <source>
        <dbReference type="HAMAP-Rule" id="MF_00393"/>
    </source>
</evidence>
<evidence type="ECO:0000259" key="15">
    <source>
        <dbReference type="SMART" id="SM00563"/>
    </source>
</evidence>
<dbReference type="GO" id="GO:0006631">
    <property type="term" value="P:fatty acid metabolic process"/>
    <property type="evidence" value="ECO:0007669"/>
    <property type="project" value="TreeGrafter"/>
</dbReference>